<accession>A0A9E7PML5</accession>
<dbReference type="RefSeq" id="WP_257741829.1">
    <property type="nucleotide sequence ID" value="NZ_CP096115.1"/>
</dbReference>
<feature type="domain" description="B12-binding" evidence="7">
    <location>
        <begin position="2"/>
        <end position="139"/>
    </location>
</feature>
<evidence type="ECO:0000256" key="6">
    <source>
        <dbReference type="ARBA" id="ARBA00023014"/>
    </source>
</evidence>
<name>A0A9E7PML5_9EURY</name>
<keyword evidence="3" id="KW-0949">S-adenosyl-L-methionine</keyword>
<comment type="similarity">
    <text evidence="2">Belongs to the methylamine corrinoid protein family.</text>
</comment>
<dbReference type="CDD" id="cd02068">
    <property type="entry name" value="radical_SAM_B12_BD"/>
    <property type="match status" value="1"/>
</dbReference>
<keyword evidence="5" id="KW-0408">Iron</keyword>
<evidence type="ECO:0000256" key="5">
    <source>
        <dbReference type="ARBA" id="ARBA00023004"/>
    </source>
</evidence>
<dbReference type="EMBL" id="CP096115">
    <property type="protein sequence ID" value="UUX91676.1"/>
    <property type="molecule type" value="Genomic_DNA"/>
</dbReference>
<dbReference type="InterPro" id="IPR051198">
    <property type="entry name" value="BchE-like"/>
</dbReference>
<sequence length="233" mass="26528">MKGKILFIVHDVYQKDNYFPSGVGYMAACLKANGYEVSVYCQDIYHYTNEELAEYLKKESFDIIGLGFLAARFKETVVELCKTINSHKKDAWLVLGGHGPSAIPEYILKTTSADIVAIGEGEETLVDLVNCKVNNGDISKIQGVAYNINGKISINERRKPIRKLDTIPFPEWSLFPMDEYTTCLKFYGMNPKDKSIPIITSRGCTNRCNFCYRLEKGIRFRSITNVYHIHNVR</sequence>
<reference evidence="8" key="1">
    <citation type="submission" date="2022-04" db="EMBL/GenBank/DDBJ databases">
        <title>Complete genome of Methanoplanus endosymbiosus DSM 3599.</title>
        <authorList>
            <person name="Chen S.-C."/>
            <person name="You Y.-T."/>
            <person name="Zhou Y.-Z."/>
            <person name="Lai M.-C."/>
        </authorList>
    </citation>
    <scope>NUCLEOTIDE SEQUENCE</scope>
    <source>
        <strain evidence="8">DSM 3599</strain>
    </source>
</reference>
<keyword evidence="6" id="KW-0411">Iron-sulfur</keyword>
<dbReference type="SFLD" id="SFLDG01082">
    <property type="entry name" value="B12-binding_domain_containing"/>
    <property type="match status" value="1"/>
</dbReference>
<dbReference type="InterPro" id="IPR036724">
    <property type="entry name" value="Cobalamin-bd_sf"/>
</dbReference>
<dbReference type="InterPro" id="IPR006158">
    <property type="entry name" value="Cobalamin-bd"/>
</dbReference>
<proteinExistence type="inferred from homology"/>
<evidence type="ECO:0000256" key="2">
    <source>
        <dbReference type="ARBA" id="ARBA00010854"/>
    </source>
</evidence>
<dbReference type="SFLD" id="SFLDS00029">
    <property type="entry name" value="Radical_SAM"/>
    <property type="match status" value="1"/>
</dbReference>
<dbReference type="GO" id="GO:0046872">
    <property type="term" value="F:metal ion binding"/>
    <property type="evidence" value="ECO:0007669"/>
    <property type="project" value="UniProtKB-KW"/>
</dbReference>
<evidence type="ECO:0000313" key="9">
    <source>
        <dbReference type="Proteomes" id="UP001060368"/>
    </source>
</evidence>
<evidence type="ECO:0000256" key="1">
    <source>
        <dbReference type="ARBA" id="ARBA00001966"/>
    </source>
</evidence>
<dbReference type="GO" id="GO:0031419">
    <property type="term" value="F:cobalamin binding"/>
    <property type="evidence" value="ECO:0007669"/>
    <property type="project" value="InterPro"/>
</dbReference>
<organism evidence="8 9">
    <name type="scientific">Methanoplanus endosymbiosus</name>
    <dbReference type="NCBI Taxonomy" id="33865"/>
    <lineage>
        <taxon>Archaea</taxon>
        <taxon>Methanobacteriati</taxon>
        <taxon>Methanobacteriota</taxon>
        <taxon>Stenosarchaea group</taxon>
        <taxon>Methanomicrobia</taxon>
        <taxon>Methanomicrobiales</taxon>
        <taxon>Methanomicrobiaceae</taxon>
        <taxon>Methanoplanus</taxon>
    </lineage>
</organism>
<dbReference type="SUPFAM" id="SSF52242">
    <property type="entry name" value="Cobalamin (vitamin B12)-binding domain"/>
    <property type="match status" value="1"/>
</dbReference>
<dbReference type="Pfam" id="PF02310">
    <property type="entry name" value="B12-binding"/>
    <property type="match status" value="1"/>
</dbReference>
<dbReference type="AlphaFoldDB" id="A0A9E7PML5"/>
<dbReference type="InterPro" id="IPR007197">
    <property type="entry name" value="rSAM"/>
</dbReference>
<gene>
    <name evidence="8" type="ORF">L6E24_09870</name>
</gene>
<dbReference type="PANTHER" id="PTHR43409">
    <property type="entry name" value="ANAEROBIC MAGNESIUM-PROTOPORPHYRIN IX MONOMETHYL ESTER CYCLASE-RELATED"/>
    <property type="match status" value="1"/>
</dbReference>
<dbReference type="GO" id="GO:0051536">
    <property type="term" value="F:iron-sulfur cluster binding"/>
    <property type="evidence" value="ECO:0007669"/>
    <property type="project" value="UniProtKB-KW"/>
</dbReference>
<dbReference type="GeneID" id="74308010"/>
<evidence type="ECO:0000256" key="3">
    <source>
        <dbReference type="ARBA" id="ARBA00022691"/>
    </source>
</evidence>
<evidence type="ECO:0000259" key="7">
    <source>
        <dbReference type="PROSITE" id="PS51332"/>
    </source>
</evidence>
<dbReference type="KEGG" id="mend:L6E24_09870"/>
<evidence type="ECO:0000256" key="4">
    <source>
        <dbReference type="ARBA" id="ARBA00022723"/>
    </source>
</evidence>
<protein>
    <submittedName>
        <fullName evidence="8">Cobalamin-dependent protein</fullName>
    </submittedName>
</protein>
<comment type="cofactor">
    <cofactor evidence="1">
        <name>[4Fe-4S] cluster</name>
        <dbReference type="ChEBI" id="CHEBI:49883"/>
    </cofactor>
</comment>
<keyword evidence="4" id="KW-0479">Metal-binding</keyword>
<dbReference type="PROSITE" id="PS51332">
    <property type="entry name" value="B12_BINDING"/>
    <property type="match status" value="1"/>
</dbReference>
<dbReference type="GO" id="GO:0003824">
    <property type="term" value="F:catalytic activity"/>
    <property type="evidence" value="ECO:0007669"/>
    <property type="project" value="InterPro"/>
</dbReference>
<dbReference type="Proteomes" id="UP001060368">
    <property type="component" value="Chromosome"/>
</dbReference>
<evidence type="ECO:0000313" key="8">
    <source>
        <dbReference type="EMBL" id="UUX91676.1"/>
    </source>
</evidence>
<dbReference type="Gene3D" id="3.40.50.280">
    <property type="entry name" value="Cobalamin-binding domain"/>
    <property type="match status" value="1"/>
</dbReference>
<keyword evidence="9" id="KW-1185">Reference proteome</keyword>